<keyword evidence="3" id="KW-0808">Transferase</keyword>
<reference evidence="5" key="1">
    <citation type="submission" date="2020-05" db="EMBL/GenBank/DDBJ databases">
        <authorList>
            <person name="Chiriac C."/>
            <person name="Salcher M."/>
            <person name="Ghai R."/>
            <person name="Kavagutti S V."/>
        </authorList>
    </citation>
    <scope>NUCLEOTIDE SEQUENCE</scope>
</reference>
<evidence type="ECO:0000256" key="3">
    <source>
        <dbReference type="ARBA" id="ARBA00022679"/>
    </source>
</evidence>
<dbReference type="InterPro" id="IPR023397">
    <property type="entry name" value="SAM-dep_MeTrfase_MraW_recog"/>
</dbReference>
<dbReference type="PIRSF" id="PIRSF004486">
    <property type="entry name" value="MraW"/>
    <property type="match status" value="1"/>
</dbReference>
<dbReference type="PANTHER" id="PTHR11265">
    <property type="entry name" value="S-ADENOSYL-METHYLTRANSFERASE MRAW"/>
    <property type="match status" value="1"/>
</dbReference>
<dbReference type="Gene3D" id="1.10.150.170">
    <property type="entry name" value="Putative methyltransferase TM0872, insert domain"/>
    <property type="match status" value="1"/>
</dbReference>
<evidence type="ECO:0000256" key="2">
    <source>
        <dbReference type="ARBA" id="ARBA00022603"/>
    </source>
</evidence>
<dbReference type="Pfam" id="PF01795">
    <property type="entry name" value="Methyltransf_5"/>
    <property type="match status" value="1"/>
</dbReference>
<keyword evidence="2" id="KW-0489">Methyltransferase</keyword>
<comment type="similarity">
    <text evidence="1">Belongs to the methyltransferase superfamily. RsmH family.</text>
</comment>
<dbReference type="GO" id="GO:0005737">
    <property type="term" value="C:cytoplasm"/>
    <property type="evidence" value="ECO:0007669"/>
    <property type="project" value="TreeGrafter"/>
</dbReference>
<dbReference type="NCBIfam" id="TIGR00006">
    <property type="entry name" value="16S rRNA (cytosine(1402)-N(4))-methyltransferase RsmH"/>
    <property type="match status" value="1"/>
</dbReference>
<dbReference type="InterPro" id="IPR029063">
    <property type="entry name" value="SAM-dependent_MTases_sf"/>
</dbReference>
<dbReference type="AlphaFoldDB" id="A0A6J6DI41"/>
<organism evidence="5">
    <name type="scientific">freshwater metagenome</name>
    <dbReference type="NCBI Taxonomy" id="449393"/>
    <lineage>
        <taxon>unclassified sequences</taxon>
        <taxon>metagenomes</taxon>
        <taxon>ecological metagenomes</taxon>
    </lineage>
</organism>
<accession>A0A6J6DI41</accession>
<dbReference type="GO" id="GO:0070475">
    <property type="term" value="P:rRNA base methylation"/>
    <property type="evidence" value="ECO:0007669"/>
    <property type="project" value="TreeGrafter"/>
</dbReference>
<keyword evidence="4" id="KW-0949">S-adenosyl-L-methionine</keyword>
<dbReference type="SUPFAM" id="SSF53335">
    <property type="entry name" value="S-adenosyl-L-methionine-dependent methyltransferases"/>
    <property type="match status" value="1"/>
</dbReference>
<dbReference type="GO" id="GO:0071424">
    <property type="term" value="F:rRNA (cytosine-N4-)-methyltransferase activity"/>
    <property type="evidence" value="ECO:0007669"/>
    <property type="project" value="TreeGrafter"/>
</dbReference>
<evidence type="ECO:0000256" key="4">
    <source>
        <dbReference type="ARBA" id="ARBA00022691"/>
    </source>
</evidence>
<dbReference type="HAMAP" id="MF_01007">
    <property type="entry name" value="16SrRNA_methyltr_H"/>
    <property type="match status" value="1"/>
</dbReference>
<dbReference type="SUPFAM" id="SSF81799">
    <property type="entry name" value="Putative methyltransferase TM0872, insert domain"/>
    <property type="match status" value="1"/>
</dbReference>
<dbReference type="Gene3D" id="3.40.50.150">
    <property type="entry name" value="Vaccinia Virus protein VP39"/>
    <property type="match status" value="1"/>
</dbReference>
<dbReference type="EMBL" id="CAEZTQ010000007">
    <property type="protein sequence ID" value="CAB4563787.1"/>
    <property type="molecule type" value="Genomic_DNA"/>
</dbReference>
<evidence type="ECO:0000313" key="5">
    <source>
        <dbReference type="EMBL" id="CAB4563787.1"/>
    </source>
</evidence>
<dbReference type="PANTHER" id="PTHR11265:SF0">
    <property type="entry name" value="12S RRNA N4-METHYLCYTIDINE METHYLTRANSFERASE"/>
    <property type="match status" value="1"/>
</dbReference>
<sequence length="314" mass="33869">MTAAFSHEPVMLAEIMDVFDALDQGVFLDATLGGAGHSCPLLVAHPHIRLLGIDQDTQALTASTQVLTEAGVSGRATLRHARFDAVATIVQQEGLGSLAGALFDLGVSSHQFDVSDRGFSYRFDAPLDMRMDQSRALSAHDVVNQFSREQLITLLRNNADERFAVRIADAIIASRPISSTTQLAEVVVAAIPAPARRRGGHPAKRTFQAIRIEVNAELQILALALRDVIDLLQPGARLAVLSYHSGEDRIVKEVMRTAESGNCTCPTGLPCGCGAVRSVRRVRVARTASKAEQTRNSRSTSARLRVVEKIETGL</sequence>
<evidence type="ECO:0000256" key="1">
    <source>
        <dbReference type="ARBA" id="ARBA00010396"/>
    </source>
</evidence>
<name>A0A6J6DI41_9ZZZZ</name>
<gene>
    <name evidence="5" type="ORF">UFOPK1704_00081</name>
</gene>
<proteinExistence type="inferred from homology"/>
<dbReference type="InterPro" id="IPR002903">
    <property type="entry name" value="RsmH"/>
</dbReference>
<protein>
    <submittedName>
        <fullName evidence="5">Unannotated protein</fullName>
    </submittedName>
</protein>